<dbReference type="GO" id="GO:0046514">
    <property type="term" value="P:ceramide catabolic process"/>
    <property type="evidence" value="ECO:0007669"/>
    <property type="project" value="InterPro"/>
</dbReference>
<evidence type="ECO:0000313" key="5">
    <source>
        <dbReference type="Proteomes" id="UP001058974"/>
    </source>
</evidence>
<sequence>MFGRLPGSVSNKIEGTMSKKITSDPYVSISVSNVVTGTTFVISNSENPAWTQHFYVPVMHNAAEVHFVVIENNVAISGIHTHAGPGGYLQYVVYIVTSLGFVRQSFDVLVNGIEKSIVQAHENLRPGSIFVNKGEILDVGVNLSPSGYLNNPAEERSKYRYNVDKEMSLLKFVDDEWGPVGSFNWFATHGTSMSRTSSLVSGDNKGVAARFMEDWFERKVSVRKDSPGFEDDNLPRRISNLIPSLNNNHHELLELAASFQSPPGRPATKSSSVARRVRGVLRQDNKPRFVSAFYQSNCGDVSPNVLGAFCTDTGLPCDFNHSTCGGKNELCYGKGPGYPDEFERASKKVKTCPAAMGFGLAVGTTDGPGAFDFKQGDDQGNPF</sequence>
<dbReference type="Gene3D" id="2.60.40.150">
    <property type="entry name" value="C2 domain"/>
    <property type="match status" value="1"/>
</dbReference>
<keyword evidence="2" id="KW-0746">Sphingolipid metabolism</keyword>
<dbReference type="EMBL" id="JAMSHJ010000001">
    <property type="protein sequence ID" value="KAI5442504.1"/>
    <property type="molecule type" value="Genomic_DNA"/>
</dbReference>
<dbReference type="AlphaFoldDB" id="A0A9D5GV95"/>
<dbReference type="GO" id="GO:0005576">
    <property type="term" value="C:extracellular region"/>
    <property type="evidence" value="ECO:0007669"/>
    <property type="project" value="TreeGrafter"/>
</dbReference>
<accession>A0A9D5GV95</accession>
<comment type="similarity">
    <text evidence="2">Belongs to the neutral ceramidase family.</text>
</comment>
<organism evidence="4 5">
    <name type="scientific">Pisum sativum</name>
    <name type="common">Garden pea</name>
    <name type="synonym">Lathyrus oleraceus</name>
    <dbReference type="NCBI Taxonomy" id="3888"/>
    <lineage>
        <taxon>Eukaryota</taxon>
        <taxon>Viridiplantae</taxon>
        <taxon>Streptophyta</taxon>
        <taxon>Embryophyta</taxon>
        <taxon>Tracheophyta</taxon>
        <taxon>Spermatophyta</taxon>
        <taxon>Magnoliopsida</taxon>
        <taxon>eudicotyledons</taxon>
        <taxon>Gunneridae</taxon>
        <taxon>Pentapetalae</taxon>
        <taxon>rosids</taxon>
        <taxon>fabids</taxon>
        <taxon>Fabales</taxon>
        <taxon>Fabaceae</taxon>
        <taxon>Papilionoideae</taxon>
        <taxon>50 kb inversion clade</taxon>
        <taxon>NPAAA clade</taxon>
        <taxon>Hologalegina</taxon>
        <taxon>IRL clade</taxon>
        <taxon>Fabeae</taxon>
        <taxon>Lathyrus</taxon>
    </lineage>
</organism>
<feature type="domain" description="Neutral/alkaline non-lysosomal ceramidase N-terminal" evidence="3">
    <location>
        <begin position="36"/>
        <end position="345"/>
    </location>
</feature>
<dbReference type="Proteomes" id="UP001058974">
    <property type="component" value="Chromosome 1"/>
</dbReference>
<feature type="domain" description="Neutral/alkaline non-lysosomal ceramidase N-terminal" evidence="3">
    <location>
        <begin position="346"/>
        <end position="383"/>
    </location>
</feature>
<dbReference type="PANTHER" id="PTHR12670:SF1">
    <property type="entry name" value="NEUTRAL CERAMIDASE"/>
    <property type="match status" value="1"/>
</dbReference>
<evidence type="ECO:0000256" key="2">
    <source>
        <dbReference type="RuleBase" id="RU366019"/>
    </source>
</evidence>
<dbReference type="InterPro" id="IPR035892">
    <property type="entry name" value="C2_domain_sf"/>
</dbReference>
<gene>
    <name evidence="4" type="ORF">KIW84_011527</name>
</gene>
<dbReference type="GO" id="GO:0042759">
    <property type="term" value="P:long-chain fatty acid biosynthetic process"/>
    <property type="evidence" value="ECO:0007669"/>
    <property type="project" value="TreeGrafter"/>
</dbReference>
<protein>
    <recommendedName>
        <fullName evidence="2">Neutral ceramidase</fullName>
        <ecNumber evidence="2">3.5.1.23</ecNumber>
    </recommendedName>
</protein>
<dbReference type="EC" id="3.5.1.23" evidence="2"/>
<dbReference type="PANTHER" id="PTHR12670">
    <property type="entry name" value="CERAMIDASE"/>
    <property type="match status" value="1"/>
</dbReference>
<keyword evidence="1" id="KW-0862">Zinc</keyword>
<dbReference type="Pfam" id="PF04734">
    <property type="entry name" value="Ceramidase_alk"/>
    <property type="match status" value="2"/>
</dbReference>
<reference evidence="4 5" key="1">
    <citation type="journal article" date="2022" name="Nat. Genet.">
        <title>Improved pea reference genome and pan-genome highlight genomic features and evolutionary characteristics.</title>
        <authorList>
            <person name="Yang T."/>
            <person name="Liu R."/>
            <person name="Luo Y."/>
            <person name="Hu S."/>
            <person name="Wang D."/>
            <person name="Wang C."/>
            <person name="Pandey M.K."/>
            <person name="Ge S."/>
            <person name="Xu Q."/>
            <person name="Li N."/>
            <person name="Li G."/>
            <person name="Huang Y."/>
            <person name="Saxena R.K."/>
            <person name="Ji Y."/>
            <person name="Li M."/>
            <person name="Yan X."/>
            <person name="He Y."/>
            <person name="Liu Y."/>
            <person name="Wang X."/>
            <person name="Xiang C."/>
            <person name="Varshney R.K."/>
            <person name="Ding H."/>
            <person name="Gao S."/>
            <person name="Zong X."/>
        </authorList>
    </citation>
    <scope>NUCLEOTIDE SEQUENCE [LARGE SCALE GENOMIC DNA]</scope>
    <source>
        <strain evidence="4 5">cv. Zhongwan 6</strain>
    </source>
</reference>
<evidence type="ECO:0000256" key="1">
    <source>
        <dbReference type="PIRSR" id="PIRSR606823-2"/>
    </source>
</evidence>
<dbReference type="GO" id="GO:0017040">
    <property type="term" value="F:N-acylsphingosine amidohydrolase activity"/>
    <property type="evidence" value="ECO:0007669"/>
    <property type="project" value="UniProtKB-UniRule"/>
</dbReference>
<keyword evidence="5" id="KW-1185">Reference proteome</keyword>
<dbReference type="InterPro" id="IPR031329">
    <property type="entry name" value="NEUT/ALK_ceramidase_N"/>
</dbReference>
<comment type="catalytic activity">
    <reaction evidence="2">
        <text>an N-acylsphing-4-enine + H2O = sphing-4-enine + a fatty acid</text>
        <dbReference type="Rhea" id="RHEA:20856"/>
        <dbReference type="ChEBI" id="CHEBI:15377"/>
        <dbReference type="ChEBI" id="CHEBI:28868"/>
        <dbReference type="ChEBI" id="CHEBI:52639"/>
        <dbReference type="ChEBI" id="CHEBI:57756"/>
        <dbReference type="EC" id="3.5.1.23"/>
    </reaction>
</comment>
<evidence type="ECO:0000313" key="4">
    <source>
        <dbReference type="EMBL" id="KAI5442504.1"/>
    </source>
</evidence>
<feature type="binding site" evidence="1">
    <location>
        <position position="189"/>
    </location>
    <ligand>
        <name>Zn(2+)</name>
        <dbReference type="ChEBI" id="CHEBI:29105"/>
    </ligand>
</feature>
<dbReference type="InterPro" id="IPR006823">
    <property type="entry name" value="Ceramidase_alk"/>
</dbReference>
<keyword evidence="1" id="KW-0479">Metal-binding</keyword>
<evidence type="ECO:0000259" key="3">
    <source>
        <dbReference type="Pfam" id="PF04734"/>
    </source>
</evidence>
<comment type="caution">
    <text evidence="4">The sequence shown here is derived from an EMBL/GenBank/DDBJ whole genome shotgun (WGS) entry which is preliminary data.</text>
</comment>
<feature type="binding site" evidence="1">
    <location>
        <position position="80"/>
    </location>
    <ligand>
        <name>Zn(2+)</name>
        <dbReference type="ChEBI" id="CHEBI:29105"/>
    </ligand>
</feature>
<keyword evidence="2" id="KW-0378">Hydrolase</keyword>
<dbReference type="GO" id="GO:0046512">
    <property type="term" value="P:sphingosine biosynthetic process"/>
    <property type="evidence" value="ECO:0007669"/>
    <property type="project" value="TreeGrafter"/>
</dbReference>
<proteinExistence type="inferred from homology"/>
<dbReference type="GO" id="GO:0046872">
    <property type="term" value="F:metal ion binding"/>
    <property type="evidence" value="ECO:0007669"/>
    <property type="project" value="UniProtKB-KW"/>
</dbReference>
<dbReference type="SUPFAM" id="SSF49562">
    <property type="entry name" value="C2 domain (Calcium/lipid-binding domain, CaLB)"/>
    <property type="match status" value="1"/>
</dbReference>
<dbReference type="Gramene" id="Psat01G0152700-T1">
    <property type="protein sequence ID" value="KAI5442504.1"/>
    <property type="gene ID" value="KIW84_011527"/>
</dbReference>
<dbReference type="GO" id="GO:0016020">
    <property type="term" value="C:membrane"/>
    <property type="evidence" value="ECO:0007669"/>
    <property type="project" value="GOC"/>
</dbReference>
<keyword evidence="2" id="KW-0443">Lipid metabolism</keyword>
<name>A0A9D5GV95_PEA</name>
<comment type="cofactor">
    <cofactor evidence="1">
        <name>Zn(2+)</name>
        <dbReference type="ChEBI" id="CHEBI:29105"/>
    </cofactor>
    <text evidence="1">Binds 1 zinc ion per subunit.</text>
</comment>